<accession>A0A9P7YQD0</accession>
<protein>
    <recommendedName>
        <fullName evidence="4">Secreted protein</fullName>
    </recommendedName>
</protein>
<feature type="chain" id="PRO_5040320579" description="Secreted protein" evidence="1">
    <location>
        <begin position="18"/>
        <end position="81"/>
    </location>
</feature>
<proteinExistence type="predicted"/>
<reference evidence="2" key="1">
    <citation type="journal article" date="2021" name="IMA Fungus">
        <title>Genomic characterization of three marine fungi, including Emericellopsis atlantica sp. nov. with signatures of a generalist lifestyle and marine biomass degradation.</title>
        <authorList>
            <person name="Hagestad O.C."/>
            <person name="Hou L."/>
            <person name="Andersen J.H."/>
            <person name="Hansen E.H."/>
            <person name="Altermark B."/>
            <person name="Li C."/>
            <person name="Kuhnert E."/>
            <person name="Cox R.J."/>
            <person name="Crous P.W."/>
            <person name="Spatafora J.W."/>
            <person name="Lail K."/>
            <person name="Amirebrahimi M."/>
            <person name="Lipzen A."/>
            <person name="Pangilinan J."/>
            <person name="Andreopoulos W."/>
            <person name="Hayes R.D."/>
            <person name="Ng V."/>
            <person name="Grigoriev I.V."/>
            <person name="Jackson S.A."/>
            <person name="Sutton T.D.S."/>
            <person name="Dobson A.D.W."/>
            <person name="Rama T."/>
        </authorList>
    </citation>
    <scope>NUCLEOTIDE SEQUENCE</scope>
    <source>
        <strain evidence="2">TRa018bII</strain>
    </source>
</reference>
<evidence type="ECO:0000256" key="1">
    <source>
        <dbReference type="SAM" id="SignalP"/>
    </source>
</evidence>
<evidence type="ECO:0008006" key="4">
    <source>
        <dbReference type="Google" id="ProtNLM"/>
    </source>
</evidence>
<keyword evidence="3" id="KW-1185">Reference proteome</keyword>
<keyword evidence="1" id="KW-0732">Signal</keyword>
<gene>
    <name evidence="2" type="ORF">BJ875DRAFT_452835</name>
</gene>
<dbReference type="EMBL" id="MU251380">
    <property type="protein sequence ID" value="KAG9237805.1"/>
    <property type="molecule type" value="Genomic_DNA"/>
</dbReference>
<comment type="caution">
    <text evidence="2">The sequence shown here is derived from an EMBL/GenBank/DDBJ whole genome shotgun (WGS) entry which is preliminary data.</text>
</comment>
<organism evidence="2 3">
    <name type="scientific">Amylocarpus encephaloides</name>
    <dbReference type="NCBI Taxonomy" id="45428"/>
    <lineage>
        <taxon>Eukaryota</taxon>
        <taxon>Fungi</taxon>
        <taxon>Dikarya</taxon>
        <taxon>Ascomycota</taxon>
        <taxon>Pezizomycotina</taxon>
        <taxon>Leotiomycetes</taxon>
        <taxon>Helotiales</taxon>
        <taxon>Helotiales incertae sedis</taxon>
        <taxon>Amylocarpus</taxon>
    </lineage>
</organism>
<dbReference type="AlphaFoldDB" id="A0A9P7YQD0"/>
<sequence>MCFRALIPIFALTLPEAQLTITFHLPRPFIRPILPFTTQPDPPLPQLANISATLVQLQHGGCFKYGPSGSSWPWIHKHSSS</sequence>
<evidence type="ECO:0000313" key="2">
    <source>
        <dbReference type="EMBL" id="KAG9237805.1"/>
    </source>
</evidence>
<name>A0A9P7YQD0_9HELO</name>
<evidence type="ECO:0000313" key="3">
    <source>
        <dbReference type="Proteomes" id="UP000824998"/>
    </source>
</evidence>
<dbReference type="Proteomes" id="UP000824998">
    <property type="component" value="Unassembled WGS sequence"/>
</dbReference>
<feature type="signal peptide" evidence="1">
    <location>
        <begin position="1"/>
        <end position="17"/>
    </location>
</feature>